<organism evidence="2 3">
    <name type="scientific">Halovenus carboxidivorans</name>
    <dbReference type="NCBI Taxonomy" id="2692199"/>
    <lineage>
        <taxon>Archaea</taxon>
        <taxon>Methanobacteriati</taxon>
        <taxon>Methanobacteriota</taxon>
        <taxon>Stenosarchaea group</taxon>
        <taxon>Halobacteria</taxon>
        <taxon>Halobacteriales</taxon>
        <taxon>Haloarculaceae</taxon>
        <taxon>Halovenus</taxon>
    </lineage>
</organism>
<name>A0A6B0T6Z4_9EURY</name>
<evidence type="ECO:0000256" key="1">
    <source>
        <dbReference type="SAM" id="MobiDB-lite"/>
    </source>
</evidence>
<evidence type="ECO:0000313" key="2">
    <source>
        <dbReference type="EMBL" id="MXR50660.1"/>
    </source>
</evidence>
<keyword evidence="3" id="KW-1185">Reference proteome</keyword>
<dbReference type="Proteomes" id="UP000466535">
    <property type="component" value="Unassembled WGS sequence"/>
</dbReference>
<dbReference type="RefSeq" id="WP_159762766.1">
    <property type="nucleotide sequence ID" value="NZ_WUUT01000001.1"/>
</dbReference>
<dbReference type="EMBL" id="WUUT01000001">
    <property type="protein sequence ID" value="MXR50660.1"/>
    <property type="molecule type" value="Genomic_DNA"/>
</dbReference>
<dbReference type="Pfam" id="PF07232">
    <property type="entry name" value="DUF1424"/>
    <property type="match status" value="1"/>
</dbReference>
<accession>A0A6B0T6Z4</accession>
<dbReference type="InterPro" id="IPR009870">
    <property type="entry name" value="DUF1424"/>
</dbReference>
<dbReference type="OrthoDB" id="226484at2157"/>
<sequence>MVEATDDEGGAGSDGADYGVTVESQSDYEPQTDAFDDLLASEPADPENIDHEQRGQQRIAPPWRKIDTLPRPLVECGCGDCPERYDPLADTDTVTDAFSDLMDRSTMAADECPNPRPMTVERAATAYYVYEVATHDRDDRTSKVEKTAKQHGRYLDGERELLTEHYDDPSTALLSFRPRPIGDAPDPEHRDSGDNYGPTVESQSVQHSDGKRRWRYPTTVDYQLHQPIRKVYEKLYQQLRDFSWSYVWVVSGTDSAATPHLHWLIYVDDPDDELTAGYFEPAVDAFVEHCQFARHEDHSVGDDTDSDAVVVHTEPPKYDDVDDEQLIENLHYNDKEGFELNTRALAYLLHQRPYWVFRRIREGQQSLGDEQTQIDLQAAAVRWASVTDGIASSQDFPS</sequence>
<comment type="caution">
    <text evidence="2">The sequence shown here is derived from an EMBL/GenBank/DDBJ whole genome shotgun (WGS) entry which is preliminary data.</text>
</comment>
<dbReference type="AlphaFoldDB" id="A0A6B0T6Z4"/>
<protein>
    <submittedName>
        <fullName evidence="2">Uncharacterized protein</fullName>
    </submittedName>
</protein>
<feature type="region of interest" description="Disordered" evidence="1">
    <location>
        <begin position="137"/>
        <end position="212"/>
    </location>
</feature>
<evidence type="ECO:0000313" key="3">
    <source>
        <dbReference type="Proteomes" id="UP000466535"/>
    </source>
</evidence>
<feature type="compositionally biased region" description="Basic and acidic residues" evidence="1">
    <location>
        <begin position="137"/>
        <end position="168"/>
    </location>
</feature>
<feature type="region of interest" description="Disordered" evidence="1">
    <location>
        <begin position="1"/>
        <end position="60"/>
    </location>
</feature>
<proteinExistence type="predicted"/>
<gene>
    <name evidence="2" type="ORF">GRX03_03425</name>
</gene>
<reference evidence="2 3" key="1">
    <citation type="submission" date="2019-12" db="EMBL/GenBank/DDBJ databases">
        <title>Isolation and characterization of three novel carbon monoxide-oxidizing members of Halobacteria from salione crusts and soils.</title>
        <authorList>
            <person name="Myers M.R."/>
            <person name="King G.M."/>
        </authorList>
    </citation>
    <scope>NUCLEOTIDE SEQUENCE [LARGE SCALE GENOMIC DNA]</scope>
    <source>
        <strain evidence="2 3">WSH3</strain>
    </source>
</reference>